<feature type="transmembrane region" description="Helical" evidence="6">
    <location>
        <begin position="200"/>
        <end position="220"/>
    </location>
</feature>
<dbReference type="InterPro" id="IPR002549">
    <property type="entry name" value="AI-2E-like"/>
</dbReference>
<sequence>MLKKNQLYFFFTFLILIGALALFIARPYLQAIVLAAALAAIFYHPYLWLVRKIRSESIAAVLMILAVVIVLFVPISFIGVQAFREATNLYNWISNYDLQDLQNNPAIAGFLEKFSPDTLDRPQDILRGILDWLLASAGYFFSSTLAIFINVVLCIFALFYFLKDGKHLREWLIAFTPLPAKYDVLILDRLMNTVNSVIRGYLVVALVHGVAAGIGLTIFGVPNATLWGIIVAIAALVPAVGATTVYLPSIIYLFIQGQFWPAIFLWIWWLVMIMLIDNILTPKLVSRGARIHPFAVFVAVIGGITFFGPVGFLIGPLVFSLFFALLDIYAEFHKREGEAV</sequence>
<evidence type="ECO:0000313" key="7">
    <source>
        <dbReference type="EMBL" id="OGY98595.1"/>
    </source>
</evidence>
<keyword evidence="5 6" id="KW-0472">Membrane</keyword>
<gene>
    <name evidence="7" type="ORF">A2855_01970</name>
</gene>
<feature type="transmembrane region" description="Helical" evidence="6">
    <location>
        <begin position="61"/>
        <end position="83"/>
    </location>
</feature>
<dbReference type="PANTHER" id="PTHR21716:SF4">
    <property type="entry name" value="TRANSMEMBRANE PROTEIN 245"/>
    <property type="match status" value="1"/>
</dbReference>
<evidence type="ECO:0008006" key="9">
    <source>
        <dbReference type="Google" id="ProtNLM"/>
    </source>
</evidence>
<feature type="transmembrane region" description="Helical" evidence="6">
    <location>
        <begin position="226"/>
        <end position="247"/>
    </location>
</feature>
<dbReference type="Pfam" id="PF01594">
    <property type="entry name" value="AI-2E_transport"/>
    <property type="match status" value="1"/>
</dbReference>
<evidence type="ECO:0000256" key="1">
    <source>
        <dbReference type="ARBA" id="ARBA00004141"/>
    </source>
</evidence>
<evidence type="ECO:0000256" key="5">
    <source>
        <dbReference type="ARBA" id="ARBA00023136"/>
    </source>
</evidence>
<dbReference type="STRING" id="1798647.A2855_01970"/>
<evidence type="ECO:0000256" key="6">
    <source>
        <dbReference type="SAM" id="Phobius"/>
    </source>
</evidence>
<proteinExistence type="inferred from homology"/>
<reference evidence="7 8" key="1">
    <citation type="journal article" date="2016" name="Nat. Commun.">
        <title>Thousands of microbial genomes shed light on interconnected biogeochemical processes in an aquifer system.</title>
        <authorList>
            <person name="Anantharaman K."/>
            <person name="Brown C.T."/>
            <person name="Hug L.A."/>
            <person name="Sharon I."/>
            <person name="Castelle C.J."/>
            <person name="Probst A.J."/>
            <person name="Thomas B.C."/>
            <person name="Singh A."/>
            <person name="Wilkins M.J."/>
            <person name="Karaoz U."/>
            <person name="Brodie E.L."/>
            <person name="Williams K.H."/>
            <person name="Hubbard S.S."/>
            <person name="Banfield J.F."/>
        </authorList>
    </citation>
    <scope>NUCLEOTIDE SEQUENCE [LARGE SCALE GENOMIC DNA]</scope>
</reference>
<comment type="subcellular location">
    <subcellularLocation>
        <location evidence="1">Membrane</location>
        <topology evidence="1">Multi-pass membrane protein</topology>
    </subcellularLocation>
</comment>
<feature type="transmembrane region" description="Helical" evidence="6">
    <location>
        <begin position="296"/>
        <end position="326"/>
    </location>
</feature>
<evidence type="ECO:0000256" key="2">
    <source>
        <dbReference type="ARBA" id="ARBA00009773"/>
    </source>
</evidence>
<accession>A0A1G2CB48</accession>
<dbReference type="Proteomes" id="UP000179059">
    <property type="component" value="Unassembled WGS sequence"/>
</dbReference>
<feature type="transmembrane region" description="Helical" evidence="6">
    <location>
        <begin position="259"/>
        <end position="276"/>
    </location>
</feature>
<evidence type="ECO:0000256" key="4">
    <source>
        <dbReference type="ARBA" id="ARBA00022989"/>
    </source>
</evidence>
<feature type="transmembrane region" description="Helical" evidence="6">
    <location>
        <begin position="31"/>
        <end position="49"/>
    </location>
</feature>
<organism evidence="7 8">
    <name type="scientific">Candidatus Liptonbacteria bacterium RIFCSPHIGHO2_01_FULL_57_28</name>
    <dbReference type="NCBI Taxonomy" id="1798647"/>
    <lineage>
        <taxon>Bacteria</taxon>
        <taxon>Candidatus Liptoniibacteriota</taxon>
    </lineage>
</organism>
<dbReference type="PANTHER" id="PTHR21716">
    <property type="entry name" value="TRANSMEMBRANE PROTEIN"/>
    <property type="match status" value="1"/>
</dbReference>
<comment type="caution">
    <text evidence="7">The sequence shown here is derived from an EMBL/GenBank/DDBJ whole genome shotgun (WGS) entry which is preliminary data.</text>
</comment>
<keyword evidence="3 6" id="KW-0812">Transmembrane</keyword>
<dbReference type="AlphaFoldDB" id="A0A1G2CB48"/>
<evidence type="ECO:0000256" key="3">
    <source>
        <dbReference type="ARBA" id="ARBA00022692"/>
    </source>
</evidence>
<dbReference type="GO" id="GO:0016020">
    <property type="term" value="C:membrane"/>
    <property type="evidence" value="ECO:0007669"/>
    <property type="project" value="UniProtKB-SubCell"/>
</dbReference>
<dbReference type="EMBL" id="MHKX01000005">
    <property type="protein sequence ID" value="OGY98595.1"/>
    <property type="molecule type" value="Genomic_DNA"/>
</dbReference>
<evidence type="ECO:0000313" key="8">
    <source>
        <dbReference type="Proteomes" id="UP000179059"/>
    </source>
</evidence>
<name>A0A1G2CB48_9BACT</name>
<feature type="transmembrane region" description="Helical" evidence="6">
    <location>
        <begin position="139"/>
        <end position="162"/>
    </location>
</feature>
<protein>
    <recommendedName>
        <fullName evidence="9">AI-2E family transporter</fullName>
    </recommendedName>
</protein>
<feature type="transmembrane region" description="Helical" evidence="6">
    <location>
        <begin position="7"/>
        <end position="25"/>
    </location>
</feature>
<comment type="similarity">
    <text evidence="2">Belongs to the autoinducer-2 exporter (AI-2E) (TC 2.A.86) family.</text>
</comment>
<keyword evidence="4 6" id="KW-1133">Transmembrane helix</keyword>